<reference evidence="3 5" key="1">
    <citation type="journal article" date="2011" name="Nature">
        <title>The Medicago genome provides insight into the evolution of rhizobial symbioses.</title>
        <authorList>
            <person name="Young N.D."/>
            <person name="Debelle F."/>
            <person name="Oldroyd G.E."/>
            <person name="Geurts R."/>
            <person name="Cannon S.B."/>
            <person name="Udvardi M.K."/>
            <person name="Benedito V.A."/>
            <person name="Mayer K.F."/>
            <person name="Gouzy J."/>
            <person name="Schoof H."/>
            <person name="Van de Peer Y."/>
            <person name="Proost S."/>
            <person name="Cook D.R."/>
            <person name="Meyers B.C."/>
            <person name="Spannagl M."/>
            <person name="Cheung F."/>
            <person name="De Mita S."/>
            <person name="Krishnakumar V."/>
            <person name="Gundlach H."/>
            <person name="Zhou S."/>
            <person name="Mudge J."/>
            <person name="Bharti A.K."/>
            <person name="Murray J.D."/>
            <person name="Naoumkina M.A."/>
            <person name="Rosen B."/>
            <person name="Silverstein K.A."/>
            <person name="Tang H."/>
            <person name="Rombauts S."/>
            <person name="Zhao P.X."/>
            <person name="Zhou P."/>
            <person name="Barbe V."/>
            <person name="Bardou P."/>
            <person name="Bechner M."/>
            <person name="Bellec A."/>
            <person name="Berger A."/>
            <person name="Berges H."/>
            <person name="Bidwell S."/>
            <person name="Bisseling T."/>
            <person name="Choisne N."/>
            <person name="Couloux A."/>
            <person name="Denny R."/>
            <person name="Deshpande S."/>
            <person name="Dai X."/>
            <person name="Doyle J.J."/>
            <person name="Dudez A.M."/>
            <person name="Farmer A.D."/>
            <person name="Fouteau S."/>
            <person name="Franken C."/>
            <person name="Gibelin C."/>
            <person name="Gish J."/>
            <person name="Goldstein S."/>
            <person name="Gonzalez A.J."/>
            <person name="Green P.J."/>
            <person name="Hallab A."/>
            <person name="Hartog M."/>
            <person name="Hua A."/>
            <person name="Humphray S.J."/>
            <person name="Jeong D.H."/>
            <person name="Jing Y."/>
            <person name="Jocker A."/>
            <person name="Kenton S.M."/>
            <person name="Kim D.J."/>
            <person name="Klee K."/>
            <person name="Lai H."/>
            <person name="Lang C."/>
            <person name="Lin S."/>
            <person name="Macmil S.L."/>
            <person name="Magdelenat G."/>
            <person name="Matthews L."/>
            <person name="McCorrison J."/>
            <person name="Monaghan E.L."/>
            <person name="Mun J.H."/>
            <person name="Najar F.Z."/>
            <person name="Nicholson C."/>
            <person name="Noirot C."/>
            <person name="O'Bleness M."/>
            <person name="Paule C.R."/>
            <person name="Poulain J."/>
            <person name="Prion F."/>
            <person name="Qin B."/>
            <person name="Qu C."/>
            <person name="Retzel E.F."/>
            <person name="Riddle C."/>
            <person name="Sallet E."/>
            <person name="Samain S."/>
            <person name="Samson N."/>
            <person name="Sanders I."/>
            <person name="Saurat O."/>
            <person name="Scarpelli C."/>
            <person name="Schiex T."/>
            <person name="Segurens B."/>
            <person name="Severin A.J."/>
            <person name="Sherrier D.J."/>
            <person name="Shi R."/>
            <person name="Sims S."/>
            <person name="Singer S.R."/>
            <person name="Sinharoy S."/>
            <person name="Sterck L."/>
            <person name="Viollet A."/>
            <person name="Wang B.B."/>
            <person name="Wang K."/>
            <person name="Wang M."/>
            <person name="Wang X."/>
            <person name="Warfsmann J."/>
            <person name="Weissenbach J."/>
            <person name="White D.D."/>
            <person name="White J.D."/>
            <person name="Wiley G.B."/>
            <person name="Wincker P."/>
            <person name="Xing Y."/>
            <person name="Yang L."/>
            <person name="Yao Z."/>
            <person name="Ying F."/>
            <person name="Zhai J."/>
            <person name="Zhou L."/>
            <person name="Zuber A."/>
            <person name="Denarie J."/>
            <person name="Dixon R.A."/>
            <person name="May G.D."/>
            <person name="Schwartz D.C."/>
            <person name="Rogers J."/>
            <person name="Quetier F."/>
            <person name="Town C.D."/>
            <person name="Roe B.A."/>
        </authorList>
    </citation>
    <scope>NUCLEOTIDE SEQUENCE [LARGE SCALE GENOMIC DNA]</scope>
    <source>
        <strain evidence="3">A17</strain>
        <strain evidence="4 5">cv. Jemalong A17</strain>
    </source>
</reference>
<feature type="domain" description="Disease resistance R13L4/SHOC-2-like LRR" evidence="2">
    <location>
        <begin position="287"/>
        <end position="585"/>
    </location>
</feature>
<dbReference type="SUPFAM" id="SSF52058">
    <property type="entry name" value="L domain-like"/>
    <property type="match status" value="1"/>
</dbReference>
<keyword evidence="5" id="KW-1185">Reference proteome</keyword>
<organism evidence="3 5">
    <name type="scientific">Medicago truncatula</name>
    <name type="common">Barrel medic</name>
    <name type="synonym">Medicago tribuloides</name>
    <dbReference type="NCBI Taxonomy" id="3880"/>
    <lineage>
        <taxon>Eukaryota</taxon>
        <taxon>Viridiplantae</taxon>
        <taxon>Streptophyta</taxon>
        <taxon>Embryophyta</taxon>
        <taxon>Tracheophyta</taxon>
        <taxon>Spermatophyta</taxon>
        <taxon>Magnoliopsida</taxon>
        <taxon>eudicotyledons</taxon>
        <taxon>Gunneridae</taxon>
        <taxon>Pentapetalae</taxon>
        <taxon>rosids</taxon>
        <taxon>fabids</taxon>
        <taxon>Fabales</taxon>
        <taxon>Fabaceae</taxon>
        <taxon>Papilionoideae</taxon>
        <taxon>50 kb inversion clade</taxon>
        <taxon>NPAAA clade</taxon>
        <taxon>Hologalegina</taxon>
        <taxon>IRL clade</taxon>
        <taxon>Trifolieae</taxon>
        <taxon>Medicago</taxon>
    </lineage>
</organism>
<accession>G7J1K6</accession>
<dbReference type="PaxDb" id="3880-AES69120"/>
<dbReference type="eggNOG" id="KOG0017">
    <property type="taxonomic scope" value="Eukaryota"/>
</dbReference>
<sequence>MVHCESVYGKSGYCSRPDLAYTVSIVSRFMGGLKYTRADRDEDALEGYVDADYAGNVDTRKSLSGFVFTLYDKAISWKANQQSVVALSTTQAKYIALVEGVKEAILLKGMIVYHERTKHIDIRLHFVRDMIESKEIVVEKVASEENPANVFTKSLPRSRFKHYFEGEVLERETWITKETLFLLITTSFAPHIVVFHWCDFVRIHNNKCIVMHDLVNDLAKSVSHEFCLQIEGDSLQDIIERTRHICCYLDWEDGARVLNHISNIKGLRSFLVVPLPRGYHYKCFMISNNLQSDLFSKLKYLRMLSLCGCELRELSSEIGNLKLLRYLNLAGTLTQRFPDSICKLYKLETLILEGCYYLTTLPSKFYKLVSLRHLNLKGCHIKKMPKQMGSLNHLQTLSHFVVGEEKNGSNIQELDAAGANLKDKKHVEELNMEWSYKFNNNGRELDVFEALQPNSNLKRLTISEYKGNGFPNWISHLSNLVSLQLQDYGLCSDLPALGQLPSLKDLSISRCDGIMIIGEEFYNNSSTNVSFRSLEVLKFEEMDNWEEWFCLEGFPLLKELYITSCHELKRAQPQNLPSLQKLWINNCMMFEEWLCPGEFPLLKEISVNVCYNLKRVLLPQHLPSLQKMKIGDCYELEASIPKGDSIVQLYIQSCGKILVNELPTSLKKFVLCKNQYVEFTAIQFRRWLDIFFVRVCSQCINMTGQLQSMTHTMILTKIGLHFICCQM</sequence>
<evidence type="ECO:0000256" key="1">
    <source>
        <dbReference type="ARBA" id="ARBA00022737"/>
    </source>
</evidence>
<dbReference type="Pfam" id="PF23598">
    <property type="entry name" value="LRR_14"/>
    <property type="match status" value="1"/>
</dbReference>
<evidence type="ECO:0000313" key="3">
    <source>
        <dbReference type="EMBL" id="AES69120.2"/>
    </source>
</evidence>
<dbReference type="CDD" id="cd09272">
    <property type="entry name" value="RNase_HI_RT_Ty1"/>
    <property type="match status" value="1"/>
</dbReference>
<reference evidence="4" key="3">
    <citation type="submission" date="2015-04" db="UniProtKB">
        <authorList>
            <consortium name="EnsemblPlants"/>
        </authorList>
    </citation>
    <scope>IDENTIFICATION</scope>
    <source>
        <strain evidence="4">cv. Jemalong A17</strain>
    </source>
</reference>
<dbReference type="eggNOG" id="KOG4658">
    <property type="taxonomic scope" value="Eukaryota"/>
</dbReference>
<dbReference type="EnsemblPlants" id="AES69120">
    <property type="protein sequence ID" value="AES69120"/>
    <property type="gene ID" value="MTR_3g022740"/>
</dbReference>
<name>G7J1K6_MEDTR</name>
<dbReference type="InterPro" id="IPR032675">
    <property type="entry name" value="LRR_dom_sf"/>
</dbReference>
<evidence type="ECO:0000313" key="5">
    <source>
        <dbReference type="Proteomes" id="UP000002051"/>
    </source>
</evidence>
<dbReference type="Gene3D" id="3.80.10.10">
    <property type="entry name" value="Ribonuclease Inhibitor"/>
    <property type="match status" value="3"/>
</dbReference>
<dbReference type="Proteomes" id="UP000002051">
    <property type="component" value="Chromosome 3"/>
</dbReference>
<dbReference type="PANTHER" id="PTHR47186">
    <property type="entry name" value="LEUCINE-RICH REPEAT-CONTAINING PROTEIN 57"/>
    <property type="match status" value="1"/>
</dbReference>
<dbReference type="AlphaFoldDB" id="G7J1K6"/>
<protein>
    <submittedName>
        <fullName evidence="3">Ty1/Copia-like polyprotein/retrotransposon</fullName>
    </submittedName>
</protein>
<evidence type="ECO:0000313" key="4">
    <source>
        <dbReference type="EnsemblPlants" id="AES69120"/>
    </source>
</evidence>
<accession>A0A0C3VCM6</accession>
<proteinExistence type="predicted"/>
<reference evidence="3 5" key="2">
    <citation type="journal article" date="2014" name="BMC Genomics">
        <title>An improved genome release (version Mt4.0) for the model legume Medicago truncatula.</title>
        <authorList>
            <person name="Tang H."/>
            <person name="Krishnakumar V."/>
            <person name="Bidwell S."/>
            <person name="Rosen B."/>
            <person name="Chan A."/>
            <person name="Zhou S."/>
            <person name="Gentzbittel L."/>
            <person name="Childs K.L."/>
            <person name="Yandell M."/>
            <person name="Gundlach H."/>
            <person name="Mayer K.F."/>
            <person name="Schwartz D.C."/>
            <person name="Town C.D."/>
        </authorList>
    </citation>
    <scope>GENOME REANNOTATION</scope>
    <source>
        <strain evidence="4 5">cv. Jemalong A17</strain>
    </source>
</reference>
<keyword evidence="1" id="KW-0677">Repeat</keyword>
<gene>
    <name evidence="3" type="ordered locus">MTR_3g022740</name>
</gene>
<dbReference type="InterPro" id="IPR055414">
    <property type="entry name" value="LRR_R13L4/SHOC2-like"/>
</dbReference>
<evidence type="ECO:0000259" key="2">
    <source>
        <dbReference type="Pfam" id="PF23598"/>
    </source>
</evidence>
<dbReference type="PANTHER" id="PTHR47186:SF26">
    <property type="entry name" value="LEUCINE-RICH REPEAT DOMAIN, L DOMAIN-CONTAINING PROTEIN-RELATED"/>
    <property type="match status" value="1"/>
</dbReference>
<dbReference type="HOGENOM" id="CLU_381024_0_0_1"/>
<dbReference type="EMBL" id="CM001219">
    <property type="protein sequence ID" value="AES69120.2"/>
    <property type="molecule type" value="Genomic_DNA"/>
</dbReference>